<proteinExistence type="predicted"/>
<dbReference type="GO" id="GO:0004222">
    <property type="term" value="F:metalloendopeptidase activity"/>
    <property type="evidence" value="ECO:0007669"/>
    <property type="project" value="TreeGrafter"/>
</dbReference>
<dbReference type="CDD" id="cd12797">
    <property type="entry name" value="M23_peptidase"/>
    <property type="match status" value="1"/>
</dbReference>
<feature type="signal peptide" evidence="1">
    <location>
        <begin position="1"/>
        <end position="21"/>
    </location>
</feature>
<evidence type="ECO:0000313" key="5">
    <source>
        <dbReference type="Proteomes" id="UP000267535"/>
    </source>
</evidence>
<dbReference type="SUPFAM" id="SSF51261">
    <property type="entry name" value="Duplicated hybrid motif"/>
    <property type="match status" value="1"/>
</dbReference>
<dbReference type="OrthoDB" id="9805070at2"/>
<dbReference type="Proteomes" id="UP000267535">
    <property type="component" value="Unassembled WGS sequence"/>
</dbReference>
<keyword evidence="5" id="KW-1185">Reference proteome</keyword>
<dbReference type="Pfam" id="PF01551">
    <property type="entry name" value="Peptidase_M23"/>
    <property type="match status" value="1"/>
</dbReference>
<dbReference type="PANTHER" id="PTHR21666:SF285">
    <property type="entry name" value="M23 FAMILY METALLOPEPTIDASE"/>
    <property type="match status" value="1"/>
</dbReference>
<feature type="domain" description="Peptidase family M23 N-terminal" evidence="3">
    <location>
        <begin position="31"/>
        <end position="106"/>
    </location>
</feature>
<organism evidence="4 5">
    <name type="scientific">Amphritea balenae</name>
    <dbReference type="NCBI Taxonomy" id="452629"/>
    <lineage>
        <taxon>Bacteria</taxon>
        <taxon>Pseudomonadati</taxon>
        <taxon>Pseudomonadota</taxon>
        <taxon>Gammaproteobacteria</taxon>
        <taxon>Oceanospirillales</taxon>
        <taxon>Oceanospirillaceae</taxon>
        <taxon>Amphritea</taxon>
    </lineage>
</organism>
<comment type="caution">
    <text evidence="4">The sequence shown here is derived from an EMBL/GenBank/DDBJ whole genome shotgun (WGS) entry which is preliminary data.</text>
</comment>
<gene>
    <name evidence="4" type="ORF">EHS89_17175</name>
</gene>
<sequence>MRLTRLILTGLISIGVSYNVAAVDLPEQSRVPGGIALIPLADLNSQSAPSAWYRGNRVMVIPTTDTPYAEQSPWLAVIGIPLSAKPADEQLMKADGKRFPFRIDDKEYVEQRLTITNKRHVNPNQQDLARYKQEKDEMTAAFKNWSSPELETLAFNLPSEGRFSSPFGLKRFFNDQPRNPHSGLDIAGGQGGAINAPAAGTVVAVSEYFFNGNTVILDHGYGLTTMYCHMSRTDVKVGDQLNTGDSIGAIGKTGRVTGPHLHWSVSMNNTRVDPLLFVDEK</sequence>
<feature type="domain" description="M23ase beta-sheet core" evidence="2">
    <location>
        <begin position="180"/>
        <end position="274"/>
    </location>
</feature>
<dbReference type="RefSeq" id="WP_124927405.1">
    <property type="nucleotide sequence ID" value="NZ_BMOH01000004.1"/>
</dbReference>
<dbReference type="InterPro" id="IPR016047">
    <property type="entry name" value="M23ase_b-sheet_dom"/>
</dbReference>
<dbReference type="Gene3D" id="2.70.70.10">
    <property type="entry name" value="Glucose Permease (Domain IIA)"/>
    <property type="match status" value="1"/>
</dbReference>
<dbReference type="Gene3D" id="2.60.40.1590">
    <property type="entry name" value="Peptidoglycan hydrolase domains"/>
    <property type="match status" value="1"/>
</dbReference>
<accession>A0A3P1SLG3</accession>
<protein>
    <submittedName>
        <fullName evidence="4">M23 family metallopeptidase</fullName>
    </submittedName>
</protein>
<keyword evidence="1" id="KW-0732">Signal</keyword>
<dbReference type="InterPro" id="IPR050570">
    <property type="entry name" value="Cell_wall_metabolism_enzyme"/>
</dbReference>
<evidence type="ECO:0000259" key="2">
    <source>
        <dbReference type="Pfam" id="PF01551"/>
    </source>
</evidence>
<reference evidence="4 5" key="1">
    <citation type="submission" date="2018-11" db="EMBL/GenBank/DDBJ databases">
        <title>The draft genome sequence of Amphritea balenae JAMM 1525T.</title>
        <authorList>
            <person name="Fang Z."/>
            <person name="Zhang Y."/>
            <person name="Han X."/>
        </authorList>
    </citation>
    <scope>NUCLEOTIDE SEQUENCE [LARGE SCALE GENOMIC DNA]</scope>
    <source>
        <strain evidence="4 5">JAMM 1525</strain>
    </source>
</reference>
<evidence type="ECO:0000313" key="4">
    <source>
        <dbReference type="EMBL" id="RRC97565.1"/>
    </source>
</evidence>
<dbReference type="FunFam" id="2.70.70.10:FF:000019">
    <property type="entry name" value="M23 family peptidase"/>
    <property type="match status" value="1"/>
</dbReference>
<dbReference type="InterPro" id="IPR040487">
    <property type="entry name" value="Peptidase_M23_N"/>
</dbReference>
<name>A0A3P1SLG3_9GAMM</name>
<dbReference type="EMBL" id="RQXV01000011">
    <property type="protein sequence ID" value="RRC97565.1"/>
    <property type="molecule type" value="Genomic_DNA"/>
</dbReference>
<evidence type="ECO:0000259" key="3">
    <source>
        <dbReference type="Pfam" id="PF18421"/>
    </source>
</evidence>
<feature type="chain" id="PRO_5018126707" evidence="1">
    <location>
        <begin position="22"/>
        <end position="281"/>
    </location>
</feature>
<dbReference type="PANTHER" id="PTHR21666">
    <property type="entry name" value="PEPTIDASE-RELATED"/>
    <property type="match status" value="1"/>
</dbReference>
<dbReference type="AlphaFoldDB" id="A0A3P1SLG3"/>
<evidence type="ECO:0000256" key="1">
    <source>
        <dbReference type="SAM" id="SignalP"/>
    </source>
</evidence>
<dbReference type="InterPro" id="IPR011055">
    <property type="entry name" value="Dup_hybrid_motif"/>
</dbReference>
<dbReference type="Pfam" id="PF18421">
    <property type="entry name" value="Peptidase_M23_N"/>
    <property type="match status" value="1"/>
</dbReference>